<name>A0AAD8UD45_GLOAC</name>
<feature type="region of interest" description="Disordered" evidence="1">
    <location>
        <begin position="148"/>
        <end position="193"/>
    </location>
</feature>
<evidence type="ECO:0000256" key="1">
    <source>
        <dbReference type="SAM" id="MobiDB-lite"/>
    </source>
</evidence>
<feature type="region of interest" description="Disordered" evidence="1">
    <location>
        <begin position="309"/>
        <end position="344"/>
    </location>
</feature>
<evidence type="ECO:0000313" key="3">
    <source>
        <dbReference type="Proteomes" id="UP001244207"/>
    </source>
</evidence>
<organism evidence="2 3">
    <name type="scientific">Glomerella acutata</name>
    <name type="common">Colletotrichum acutatum</name>
    <dbReference type="NCBI Taxonomy" id="27357"/>
    <lineage>
        <taxon>Eukaryota</taxon>
        <taxon>Fungi</taxon>
        <taxon>Dikarya</taxon>
        <taxon>Ascomycota</taxon>
        <taxon>Pezizomycotina</taxon>
        <taxon>Sordariomycetes</taxon>
        <taxon>Hypocreomycetidae</taxon>
        <taxon>Glomerellales</taxon>
        <taxon>Glomerellaceae</taxon>
        <taxon>Colletotrichum</taxon>
        <taxon>Colletotrichum acutatum species complex</taxon>
    </lineage>
</organism>
<proteinExistence type="predicted"/>
<dbReference type="AlphaFoldDB" id="A0AAD8UD45"/>
<reference evidence="2" key="1">
    <citation type="submission" date="2021-12" db="EMBL/GenBank/DDBJ databases">
        <title>Comparative genomics, transcriptomics and evolutionary studies reveal genomic signatures of adaptation to plant cell wall in hemibiotrophic fungi.</title>
        <authorList>
            <consortium name="DOE Joint Genome Institute"/>
            <person name="Baroncelli R."/>
            <person name="Diaz J.F."/>
            <person name="Benocci T."/>
            <person name="Peng M."/>
            <person name="Battaglia E."/>
            <person name="Haridas S."/>
            <person name="Andreopoulos W."/>
            <person name="Labutti K."/>
            <person name="Pangilinan J."/>
            <person name="Floch G.L."/>
            <person name="Makela M.R."/>
            <person name="Henrissat B."/>
            <person name="Grigoriev I.V."/>
            <person name="Crouch J.A."/>
            <person name="De Vries R.P."/>
            <person name="Sukno S.A."/>
            <person name="Thon M.R."/>
        </authorList>
    </citation>
    <scope>NUCLEOTIDE SEQUENCE</scope>
    <source>
        <strain evidence="2">CBS 112980</strain>
    </source>
</reference>
<evidence type="ECO:0000313" key="2">
    <source>
        <dbReference type="EMBL" id="KAK1720260.1"/>
    </source>
</evidence>
<dbReference type="Proteomes" id="UP001244207">
    <property type="component" value="Unassembled WGS sequence"/>
</dbReference>
<protein>
    <submittedName>
        <fullName evidence="2">Uncharacterized protein</fullName>
    </submittedName>
</protein>
<sequence>MAGPRGRRWRIVMMYAKTICRARIEGRVRRPLPSSMKPPSCRSMPPTIEIRVGLSRIFITDLRQAQHGGGISLDADTPFEAWEAWGRTIGIRPTVLCHPSTAVESISCKRGLYVRCGERRKDIRNLQIQPWSRSRVCQMSAVMNASQEYLGTGNPNTQAPEEGGSSSIGAERNSSGGTQQKSQFPWQGGSPRSNRQIVRPLRWVFVFLFPPLNTREENACKRWAVNGPVSTNSRRTRRFCRMSRMQTAPPCCPIPCLIGRLSAYGVVCLVACPPSSSIPPTPTFPLADARLIDNRAAFPKRTSEHMFPLKGVLSTQSRQSRKGMKPQRTSREAGGHGRGKQGRV</sequence>
<gene>
    <name evidence="2" type="ORF">BDZ83DRAFT_455554</name>
</gene>
<accession>A0AAD8UD45</accession>
<comment type="caution">
    <text evidence="2">The sequence shown here is derived from an EMBL/GenBank/DDBJ whole genome shotgun (WGS) entry which is preliminary data.</text>
</comment>
<dbReference type="GeneID" id="85387085"/>
<keyword evidence="3" id="KW-1185">Reference proteome</keyword>
<dbReference type="EMBL" id="JAHMHS010000091">
    <property type="protein sequence ID" value="KAK1720260.1"/>
    <property type="molecule type" value="Genomic_DNA"/>
</dbReference>
<dbReference type="RefSeq" id="XP_060361771.1">
    <property type="nucleotide sequence ID" value="XM_060503186.1"/>
</dbReference>